<feature type="region of interest" description="Disordered" evidence="1">
    <location>
        <begin position="52"/>
        <end position="75"/>
    </location>
</feature>
<dbReference type="EMBL" id="AAIXRY010000026">
    <property type="protein sequence ID" value="ECJ2327926.1"/>
    <property type="molecule type" value="Genomic_DNA"/>
</dbReference>
<dbReference type="AlphaFoldDB" id="A0A5Y3V2E9"/>
<reference evidence="2" key="1">
    <citation type="submission" date="2019-07" db="EMBL/GenBank/DDBJ databases">
        <authorList>
            <person name="Ashton P.M."/>
            <person name="Dallman T."/>
            <person name="Nair S."/>
            <person name="De Pinna E."/>
            <person name="Peters T."/>
            <person name="Grant K."/>
        </authorList>
    </citation>
    <scope>NUCLEOTIDE SEQUENCE [LARGE SCALE GENOMIC DNA]</scope>
    <source>
        <strain evidence="2">598112</strain>
    </source>
</reference>
<dbReference type="Proteomes" id="UP000839824">
    <property type="component" value="Unassembled WGS sequence"/>
</dbReference>
<proteinExistence type="predicted"/>
<name>A0A5Y3V2E9_SALER</name>
<organism evidence="2">
    <name type="scientific">Salmonella enterica subsp. salamae</name>
    <dbReference type="NCBI Taxonomy" id="59202"/>
    <lineage>
        <taxon>Bacteria</taxon>
        <taxon>Pseudomonadati</taxon>
        <taxon>Pseudomonadota</taxon>
        <taxon>Gammaproteobacteria</taxon>
        <taxon>Enterobacterales</taxon>
        <taxon>Enterobacteriaceae</taxon>
        <taxon>Salmonella</taxon>
    </lineage>
</organism>
<comment type="caution">
    <text evidence="2">The sequence shown here is derived from an EMBL/GenBank/DDBJ whole genome shotgun (WGS) entry which is preliminary data.</text>
</comment>
<accession>A0A5Y3V2E9</accession>
<evidence type="ECO:0000313" key="2">
    <source>
        <dbReference type="EMBL" id="ECJ2327926.1"/>
    </source>
</evidence>
<gene>
    <name evidence="2" type="ORF">FNJ06_20475</name>
</gene>
<protein>
    <submittedName>
        <fullName evidence="2">Uncharacterized protein</fullName>
    </submittedName>
</protein>
<sequence>MASEDCRQFYRRQGEAARPFTDAASAGVDVATVGWKPVRAETVYRLRLRQPRFPSGKSPAVMASDPVRQQANLKR</sequence>
<evidence type="ECO:0000256" key="1">
    <source>
        <dbReference type="SAM" id="MobiDB-lite"/>
    </source>
</evidence>